<dbReference type="EMBL" id="CAJNIZ010001775">
    <property type="protein sequence ID" value="CAE7199177.1"/>
    <property type="molecule type" value="Genomic_DNA"/>
</dbReference>
<proteinExistence type="predicted"/>
<dbReference type="GO" id="GO:0016787">
    <property type="term" value="F:hydrolase activity"/>
    <property type="evidence" value="ECO:0007669"/>
    <property type="project" value="InterPro"/>
</dbReference>
<gene>
    <name evidence="2" type="ORF">SPIL2461_LOCUS1746</name>
</gene>
<name>A0A812J718_SYMPI</name>
<accession>A0A812J718</accession>
<dbReference type="Pfam" id="PF01738">
    <property type="entry name" value="DLH"/>
    <property type="match status" value="1"/>
</dbReference>
<dbReference type="OrthoDB" id="406836at2759"/>
<dbReference type="InterPro" id="IPR029058">
    <property type="entry name" value="AB_hydrolase_fold"/>
</dbReference>
<evidence type="ECO:0000313" key="3">
    <source>
        <dbReference type="Proteomes" id="UP000649617"/>
    </source>
</evidence>
<dbReference type="SUPFAM" id="SSF53474">
    <property type="entry name" value="alpha/beta-Hydrolases"/>
    <property type="match status" value="1"/>
</dbReference>
<sequence>MCGQDRPSGTRYRTLDCFKPVDKSVAKKGDLIVEEFPISFDGYKYIYGRIAYLHGSAPAPVILVHHNYAGLKQFDIDQACYLAKVGYVGLAVDLYKETKAYTYEDRNINYGRPVDLEGFCAVARAENPMERPNSEYSDEELHFFWHNTPKDKDGKVQWQGVRHFLGAFRQMMLLLRAPGKWRDLMDAFLQKAFAHPAVKSGCAGAIGYCLGGQSCLEQVRAGHQIQAMVSFHGLLHSRPMTEAEPFNSMKRISKEEYAKELAVPNKYNTATRVLIQNGAHDGEVPQDTIVDFVDEMDAQGIDWRFENHARGPHGFALPKGSPGGDHYTEWIDRRSTLATLGLNPYTSHLREMAGLHIS</sequence>
<keyword evidence="3" id="KW-1185">Reference proteome</keyword>
<dbReference type="Proteomes" id="UP000649617">
    <property type="component" value="Unassembled WGS sequence"/>
</dbReference>
<organism evidence="2 3">
    <name type="scientific">Symbiodinium pilosum</name>
    <name type="common">Dinoflagellate</name>
    <dbReference type="NCBI Taxonomy" id="2952"/>
    <lineage>
        <taxon>Eukaryota</taxon>
        <taxon>Sar</taxon>
        <taxon>Alveolata</taxon>
        <taxon>Dinophyceae</taxon>
        <taxon>Suessiales</taxon>
        <taxon>Symbiodiniaceae</taxon>
        <taxon>Symbiodinium</taxon>
    </lineage>
</organism>
<comment type="caution">
    <text evidence="2">The sequence shown here is derived from an EMBL/GenBank/DDBJ whole genome shotgun (WGS) entry which is preliminary data.</text>
</comment>
<dbReference type="Gene3D" id="3.40.50.1820">
    <property type="entry name" value="alpha/beta hydrolase"/>
    <property type="match status" value="1"/>
</dbReference>
<evidence type="ECO:0000259" key="1">
    <source>
        <dbReference type="Pfam" id="PF01738"/>
    </source>
</evidence>
<feature type="domain" description="Dienelactone hydrolase" evidence="1">
    <location>
        <begin position="181"/>
        <end position="321"/>
    </location>
</feature>
<dbReference type="PANTHER" id="PTHR22946">
    <property type="entry name" value="DIENELACTONE HYDROLASE DOMAIN-CONTAINING PROTEIN-RELATED"/>
    <property type="match status" value="1"/>
</dbReference>
<dbReference type="AlphaFoldDB" id="A0A812J718"/>
<dbReference type="InterPro" id="IPR050261">
    <property type="entry name" value="FrsA_esterase"/>
</dbReference>
<dbReference type="InterPro" id="IPR002925">
    <property type="entry name" value="Dienelactn_hydro"/>
</dbReference>
<evidence type="ECO:0000313" key="2">
    <source>
        <dbReference type="EMBL" id="CAE7199177.1"/>
    </source>
</evidence>
<protein>
    <recommendedName>
        <fullName evidence="1">Dienelactone hydrolase domain-containing protein</fullName>
    </recommendedName>
</protein>
<reference evidence="2" key="1">
    <citation type="submission" date="2021-02" db="EMBL/GenBank/DDBJ databases">
        <authorList>
            <person name="Dougan E. K."/>
            <person name="Rhodes N."/>
            <person name="Thang M."/>
            <person name="Chan C."/>
        </authorList>
    </citation>
    <scope>NUCLEOTIDE SEQUENCE</scope>
</reference>
<dbReference type="PANTHER" id="PTHR22946:SF0">
    <property type="entry name" value="DIENELACTONE HYDROLASE DOMAIN-CONTAINING PROTEIN"/>
    <property type="match status" value="1"/>
</dbReference>